<accession>A0A9X9A1H1</accession>
<dbReference type="Proteomes" id="UP000308444">
    <property type="component" value="Unassembled WGS sequence"/>
</dbReference>
<evidence type="ECO:0000313" key="2">
    <source>
        <dbReference type="Proteomes" id="UP000308444"/>
    </source>
</evidence>
<reference evidence="1 2" key="1">
    <citation type="journal article" date="2019" name="Environ. Microbiol.">
        <title>An active ?-lactamase is a part of an orchestrated cell wall stress resistance network of Bacillus subtilis and related rhizosphere species.</title>
        <authorList>
            <person name="Bucher T."/>
            <person name="Keren-Paz A."/>
            <person name="Hausser J."/>
            <person name="Olender T."/>
            <person name="Cytryn E."/>
            <person name="Kolodkin-Gal I."/>
        </authorList>
    </citation>
    <scope>NUCLEOTIDE SEQUENCE [LARGE SCALE GENOMIC DNA]</scope>
    <source>
        <strain evidence="1 2">I32</strain>
    </source>
</reference>
<comment type="caution">
    <text evidence="1">The sequence shown here is derived from an EMBL/GenBank/DDBJ whole genome shotgun (WGS) entry which is preliminary data.</text>
</comment>
<gene>
    <name evidence="1" type="ORF">FC695_38250</name>
</gene>
<dbReference type="AlphaFoldDB" id="A0A9X9A1H1"/>
<feature type="non-terminal residue" evidence="1">
    <location>
        <position position="1"/>
    </location>
</feature>
<dbReference type="EMBL" id="SZOH01004120">
    <property type="protein sequence ID" value="TKI88088.1"/>
    <property type="molecule type" value="Genomic_DNA"/>
</dbReference>
<evidence type="ECO:0000313" key="1">
    <source>
        <dbReference type="EMBL" id="TKI88088.1"/>
    </source>
</evidence>
<proteinExistence type="predicted"/>
<sequence length="26" mass="3096">WISRGLTMEQMERLAECVEAAYHKED</sequence>
<name>A0A9X9A1H1_BACCE</name>
<organism evidence="1 2">
    <name type="scientific">Bacillus cereus</name>
    <dbReference type="NCBI Taxonomy" id="1396"/>
    <lineage>
        <taxon>Bacteria</taxon>
        <taxon>Bacillati</taxon>
        <taxon>Bacillota</taxon>
        <taxon>Bacilli</taxon>
        <taxon>Bacillales</taxon>
        <taxon>Bacillaceae</taxon>
        <taxon>Bacillus</taxon>
        <taxon>Bacillus cereus group</taxon>
    </lineage>
</organism>
<protein>
    <submittedName>
        <fullName evidence="1">SRPBCC family protein</fullName>
    </submittedName>
</protein>